<keyword evidence="3" id="KW-1185">Reference proteome</keyword>
<organism evidence="2 3">
    <name type="scientific">Paenibacillus anaericanus</name>
    <dbReference type="NCBI Taxonomy" id="170367"/>
    <lineage>
        <taxon>Bacteria</taxon>
        <taxon>Bacillati</taxon>
        <taxon>Bacillota</taxon>
        <taxon>Bacilli</taxon>
        <taxon>Bacillales</taxon>
        <taxon>Paenibacillaceae</taxon>
        <taxon>Paenibacillus</taxon>
    </lineage>
</organism>
<evidence type="ECO:0000256" key="1">
    <source>
        <dbReference type="SAM" id="Phobius"/>
    </source>
</evidence>
<keyword evidence="1" id="KW-0472">Membrane</keyword>
<evidence type="ECO:0000313" key="3">
    <source>
        <dbReference type="Proteomes" id="UP000279446"/>
    </source>
</evidence>
<keyword evidence="1" id="KW-0812">Transmembrane</keyword>
<name>A0A3S1C710_9BACL</name>
<evidence type="ECO:0000313" key="2">
    <source>
        <dbReference type="EMBL" id="RUT44659.1"/>
    </source>
</evidence>
<dbReference type="EMBL" id="RZNY01000014">
    <property type="protein sequence ID" value="RUT44659.1"/>
    <property type="molecule type" value="Genomic_DNA"/>
</dbReference>
<feature type="transmembrane region" description="Helical" evidence="1">
    <location>
        <begin position="6"/>
        <end position="29"/>
    </location>
</feature>
<comment type="caution">
    <text evidence="2">The sequence shown here is derived from an EMBL/GenBank/DDBJ whole genome shotgun (WGS) entry which is preliminary data.</text>
</comment>
<keyword evidence="1" id="KW-1133">Transmembrane helix</keyword>
<gene>
    <name evidence="2" type="ORF">EJP82_17005</name>
</gene>
<accession>A0A3S1C710</accession>
<dbReference type="RefSeq" id="WP_127193267.1">
    <property type="nucleotide sequence ID" value="NZ_RZNY01000014.1"/>
</dbReference>
<dbReference type="InterPro" id="IPR008407">
    <property type="entry name" value="Brnchd-chn_aa_trnsp_AzlD"/>
</dbReference>
<feature type="transmembrane region" description="Helical" evidence="1">
    <location>
        <begin position="41"/>
        <end position="61"/>
    </location>
</feature>
<dbReference type="AlphaFoldDB" id="A0A3S1C710"/>
<dbReference type="OrthoDB" id="7870017at2"/>
<reference evidence="2 3" key="1">
    <citation type="submission" date="2018-12" db="EMBL/GenBank/DDBJ databases">
        <authorList>
            <person name="Sun L."/>
            <person name="Chen Z."/>
        </authorList>
    </citation>
    <scope>NUCLEOTIDE SEQUENCE [LARGE SCALE GENOMIC DNA]</scope>
    <source>
        <strain evidence="2 3">DSM 15890</strain>
    </source>
</reference>
<feature type="transmembrane region" description="Helical" evidence="1">
    <location>
        <begin position="81"/>
        <end position="104"/>
    </location>
</feature>
<proteinExistence type="predicted"/>
<sequence length="108" mass="12008">MEIRWHILLIIIGASIVTLIPRVLPLMVLSRINIPDWAMRWLSYVPVAVMAALVGEELLLVDGKFSSFQNHIELIAAAPTFLTAILTRSLLGTVLVGIVSVMLLRMFL</sequence>
<protein>
    <submittedName>
        <fullName evidence="2">AzlD domain-containing protein</fullName>
    </submittedName>
</protein>
<dbReference type="Proteomes" id="UP000279446">
    <property type="component" value="Unassembled WGS sequence"/>
</dbReference>
<dbReference type="Pfam" id="PF05437">
    <property type="entry name" value="AzlD"/>
    <property type="match status" value="1"/>
</dbReference>